<dbReference type="RefSeq" id="WP_091943650.1">
    <property type="nucleotide sequence ID" value="NZ_FOSV01000004.1"/>
</dbReference>
<dbReference type="EMBL" id="FOSV01000004">
    <property type="protein sequence ID" value="SFK79517.1"/>
    <property type="molecule type" value="Genomic_DNA"/>
</dbReference>
<reference evidence="3" key="1">
    <citation type="submission" date="2016-10" db="EMBL/GenBank/DDBJ databases">
        <authorList>
            <person name="Varghese N."/>
            <person name="Submissions S."/>
        </authorList>
    </citation>
    <scope>NUCLEOTIDE SEQUENCE [LARGE SCALE GENOMIC DNA]</scope>
    <source>
        <strain evidence="3">CGMCC 1.6474</strain>
    </source>
</reference>
<dbReference type="Proteomes" id="UP000198804">
    <property type="component" value="Unassembled WGS sequence"/>
</dbReference>
<keyword evidence="3" id="KW-1185">Reference proteome</keyword>
<name>A0A1I4CGT9_9HYPH</name>
<organism evidence="2 3">
    <name type="scientific">Methylorubrum salsuginis</name>
    <dbReference type="NCBI Taxonomy" id="414703"/>
    <lineage>
        <taxon>Bacteria</taxon>
        <taxon>Pseudomonadati</taxon>
        <taxon>Pseudomonadota</taxon>
        <taxon>Alphaproteobacteria</taxon>
        <taxon>Hyphomicrobiales</taxon>
        <taxon>Methylobacteriaceae</taxon>
        <taxon>Methylorubrum</taxon>
    </lineage>
</organism>
<dbReference type="AlphaFoldDB" id="A0A1I4CGT9"/>
<evidence type="ECO:0000313" key="2">
    <source>
        <dbReference type="EMBL" id="SFK79517.1"/>
    </source>
</evidence>
<feature type="region of interest" description="Disordered" evidence="1">
    <location>
        <begin position="25"/>
        <end position="49"/>
    </location>
</feature>
<gene>
    <name evidence="2" type="ORF">SAMN04488125_104174</name>
</gene>
<evidence type="ECO:0000313" key="3">
    <source>
        <dbReference type="Proteomes" id="UP000198804"/>
    </source>
</evidence>
<protein>
    <submittedName>
        <fullName evidence="2">Uncharacterized protein</fullName>
    </submittedName>
</protein>
<evidence type="ECO:0000256" key="1">
    <source>
        <dbReference type="SAM" id="MobiDB-lite"/>
    </source>
</evidence>
<proteinExistence type="predicted"/>
<dbReference type="STRING" id="414703.SAMN04488125_104174"/>
<accession>A0A1I4CGT9</accession>
<dbReference type="OrthoDB" id="8410700at2"/>
<sequence>MARYQIIDIATGRKCNVVEWDGEAPYAPSDGQRIEPDDGRPLWSEAPPDTGLPAISDRQFAQALADLGVIARAEALAFVKRGEVPAALKAAIDAIPDEAERFAADMQVSGATVFERAHPSTLALAHALGWSEARMDELWRRAAAL</sequence>